<dbReference type="EMBL" id="JALLBG020000148">
    <property type="protein sequence ID" value="KAL3761591.1"/>
    <property type="molecule type" value="Genomic_DNA"/>
</dbReference>
<evidence type="ECO:0000256" key="2">
    <source>
        <dbReference type="SAM" id="SignalP"/>
    </source>
</evidence>
<evidence type="ECO:0000313" key="4">
    <source>
        <dbReference type="Proteomes" id="UP001530293"/>
    </source>
</evidence>
<comment type="caution">
    <text evidence="3">The sequence shown here is derived from an EMBL/GenBank/DDBJ whole genome shotgun (WGS) entry which is preliminary data.</text>
</comment>
<name>A0ABD3MFM3_9STRA</name>
<feature type="signal peptide" evidence="2">
    <location>
        <begin position="1"/>
        <end position="27"/>
    </location>
</feature>
<evidence type="ECO:0000256" key="1">
    <source>
        <dbReference type="SAM" id="Phobius"/>
    </source>
</evidence>
<gene>
    <name evidence="3" type="ORF">ACHAWU_000078</name>
</gene>
<protein>
    <recommendedName>
        <fullName evidence="5">Mitochondrial import inner membrane translocase subunit Tim21</fullName>
    </recommendedName>
</protein>
<accession>A0ABD3MFM3</accession>
<dbReference type="Proteomes" id="UP001530293">
    <property type="component" value="Unassembled WGS sequence"/>
</dbReference>
<keyword evidence="2" id="KW-0732">Signal</keyword>
<dbReference type="AlphaFoldDB" id="A0ABD3MFM3"/>
<reference evidence="3 4" key="1">
    <citation type="submission" date="2024-10" db="EMBL/GenBank/DDBJ databases">
        <title>Updated reference genomes for cyclostephanoid diatoms.</title>
        <authorList>
            <person name="Roberts W.R."/>
            <person name="Alverson A.J."/>
        </authorList>
    </citation>
    <scope>NUCLEOTIDE SEQUENCE [LARGE SCALE GENOMIC DNA]</scope>
    <source>
        <strain evidence="3 4">AJA232-27</strain>
    </source>
</reference>
<keyword evidence="4" id="KW-1185">Reference proteome</keyword>
<keyword evidence="1" id="KW-0472">Membrane</keyword>
<feature type="chain" id="PRO_5044850065" description="Mitochondrial import inner membrane translocase subunit Tim21" evidence="2">
    <location>
        <begin position="28"/>
        <end position="289"/>
    </location>
</feature>
<evidence type="ECO:0008006" key="5">
    <source>
        <dbReference type="Google" id="ProtNLM"/>
    </source>
</evidence>
<sequence>MTRRNTLNKAIFLFALLSASTTNRSASGSLIEESGIVLSSNRRRLTYACNSKTNSSGGRRLISRLLLHPCNNQAQQSVSTNSLYNKNTSRGSNTFVNVTLGILAGVATLFGLLFLIDRETFKDVTGMEALPYYKFACNCPKRRVEEDDDEKDITPFEQDKYLTPETNEYLKTKQINDADEPKRRLRIIFSCCLRPKVDNYTDADKYHVASFTSDNGKSVDGQGQSEWFTEIKGELSRRFDKFRRRLCWRPTKKYGDRDKYDVEGADDDDDMVKYAASSYESATPDAAPW</sequence>
<keyword evidence="1" id="KW-0812">Transmembrane</keyword>
<keyword evidence="1" id="KW-1133">Transmembrane helix</keyword>
<proteinExistence type="predicted"/>
<evidence type="ECO:0000313" key="3">
    <source>
        <dbReference type="EMBL" id="KAL3761591.1"/>
    </source>
</evidence>
<organism evidence="3 4">
    <name type="scientific">Discostella pseudostelligera</name>
    <dbReference type="NCBI Taxonomy" id="259834"/>
    <lineage>
        <taxon>Eukaryota</taxon>
        <taxon>Sar</taxon>
        <taxon>Stramenopiles</taxon>
        <taxon>Ochrophyta</taxon>
        <taxon>Bacillariophyta</taxon>
        <taxon>Coscinodiscophyceae</taxon>
        <taxon>Thalassiosirophycidae</taxon>
        <taxon>Stephanodiscales</taxon>
        <taxon>Stephanodiscaceae</taxon>
        <taxon>Discostella</taxon>
    </lineage>
</organism>
<feature type="transmembrane region" description="Helical" evidence="1">
    <location>
        <begin position="95"/>
        <end position="116"/>
    </location>
</feature>